<dbReference type="AlphaFoldDB" id="A0A2S2NJE6"/>
<dbReference type="InterPro" id="IPR029205">
    <property type="entry name" value="Clathrin-bd"/>
</dbReference>
<name>A0A2S2NJE6_SCHGA</name>
<dbReference type="GO" id="GO:0030121">
    <property type="term" value="C:AP-1 adaptor complex"/>
    <property type="evidence" value="ECO:0007669"/>
    <property type="project" value="TreeGrafter"/>
</dbReference>
<dbReference type="EMBL" id="GGMR01004277">
    <property type="protein sequence ID" value="MBY16896.1"/>
    <property type="molecule type" value="Transcribed_RNA"/>
</dbReference>
<feature type="compositionally biased region" description="Pro residues" evidence="1">
    <location>
        <begin position="7"/>
        <end position="16"/>
    </location>
</feature>
<protein>
    <submittedName>
        <fullName evidence="3">Aftiphilin</fullName>
    </submittedName>
</protein>
<dbReference type="PANTHER" id="PTHR16156">
    <property type="entry name" value="AFTIPHILIN A-RELATED"/>
    <property type="match status" value="1"/>
</dbReference>
<evidence type="ECO:0000256" key="1">
    <source>
        <dbReference type="SAM" id="MobiDB-lite"/>
    </source>
</evidence>
<dbReference type="PANTHER" id="PTHR16156:SF10">
    <property type="entry name" value="AFTIPHILIN-RELATED"/>
    <property type="match status" value="1"/>
</dbReference>
<dbReference type="GO" id="GO:0030276">
    <property type="term" value="F:clathrin binding"/>
    <property type="evidence" value="ECO:0007669"/>
    <property type="project" value="InterPro"/>
</dbReference>
<gene>
    <name evidence="3" type="primary">Aftph</name>
    <name evidence="3" type="ORF">g.9027</name>
</gene>
<dbReference type="Pfam" id="PF15045">
    <property type="entry name" value="Clathrin_bdg"/>
    <property type="match status" value="1"/>
</dbReference>
<feature type="region of interest" description="Disordered" evidence="1">
    <location>
        <begin position="1"/>
        <end position="22"/>
    </location>
</feature>
<evidence type="ECO:0000313" key="3">
    <source>
        <dbReference type="EMBL" id="MBY16896.1"/>
    </source>
</evidence>
<feature type="domain" description="Aftiphilin clathrin-binding box" evidence="2">
    <location>
        <begin position="542"/>
        <end position="609"/>
    </location>
</feature>
<proteinExistence type="predicted"/>
<accession>A0A2S2NJE6</accession>
<evidence type="ECO:0000259" key="2">
    <source>
        <dbReference type="Pfam" id="PF15045"/>
    </source>
</evidence>
<sequence length="763" mass="86116">MSDDIPPLIPETPPPMTKLDWEDDEDFMDYPHLALELPSESSLSPDGGWNPIDELSLPYDGDVVREPTACIELNSNDSLSKLPSSISKNDLSVELSLSEQQPSLLQNNLSIWKDKKDISWENINKLTNDSCDNVNEINCSTEIKNNESSENIIDNNRKIVDDDLSVTSDQYICDMENVKNNIIPQNLPNLVLQLNNSEVYENNEIFQPVTNVNFEKSTDQKTLVNGYLECVNVKESSNQTNCVQNVLLENLKNDVSDTGTPNDTYVISVDDLSVNNNNNNNNKNIIIKNDQEEYSDFCDFETNLPDSLNVPLPNRTSQENHEITEDSHTVDQHNIDKLPLTQLNDEHCTILKNIEKLVENKIEQNEESISPDCSTFQNDEINVEHNSGSEFDEFSDFHVFSNSTTENKLICDENDDDDDFCNYETSISNFNDSVKFKHSNVEEVPCLTSNINDLVLKSDNHNSVINNDNDDDNFCDFESGYTTSGYHTSDQVKDSKQNCAILDSESHVQLDYKQFCKDAFQGDYELCEETDLQNLDNELNESQVWQGLKDVDSSPALNYNWTKSESNNVFLASLSIDSRNILYGASWNPKVPRFAANMSNNPLEPLKASNNDTTDTKISQSFSNGPMQDTVPDPEFDWKSSGLINPLDCNHTSLLDLELLDTLAPCCTNALQPQTWKTSEVVKEEEIPIQSSPESTDVFDEFFSASLPSSSDNQSIDTIDSPSSLIATVSHEAQRILDNLPDFEVLQKPYLVILERENNLFLN</sequence>
<dbReference type="InterPro" id="IPR046359">
    <property type="entry name" value="Aftin-like"/>
</dbReference>
<reference evidence="3" key="1">
    <citation type="submission" date="2018-04" db="EMBL/GenBank/DDBJ databases">
        <title>Transcriptome of Schizaphis graminum biotype I.</title>
        <authorList>
            <person name="Scully E.D."/>
            <person name="Geib S.M."/>
            <person name="Palmer N.A."/>
            <person name="Koch K."/>
            <person name="Bradshaw J."/>
            <person name="Heng-Moss T."/>
            <person name="Sarath G."/>
        </authorList>
    </citation>
    <scope>NUCLEOTIDE SEQUENCE</scope>
</reference>
<organism evidence="3">
    <name type="scientific">Schizaphis graminum</name>
    <name type="common">Green bug aphid</name>
    <dbReference type="NCBI Taxonomy" id="13262"/>
    <lineage>
        <taxon>Eukaryota</taxon>
        <taxon>Metazoa</taxon>
        <taxon>Ecdysozoa</taxon>
        <taxon>Arthropoda</taxon>
        <taxon>Hexapoda</taxon>
        <taxon>Insecta</taxon>
        <taxon>Pterygota</taxon>
        <taxon>Neoptera</taxon>
        <taxon>Paraneoptera</taxon>
        <taxon>Hemiptera</taxon>
        <taxon>Sternorrhyncha</taxon>
        <taxon>Aphidomorpha</taxon>
        <taxon>Aphidoidea</taxon>
        <taxon>Aphididae</taxon>
        <taxon>Aphidini</taxon>
        <taxon>Schizaphis</taxon>
    </lineage>
</organism>
<dbReference type="GO" id="GO:0032588">
    <property type="term" value="C:trans-Golgi network membrane"/>
    <property type="evidence" value="ECO:0007669"/>
    <property type="project" value="InterPro"/>
</dbReference>